<dbReference type="AlphaFoldDB" id="A0A0C3A630"/>
<feature type="domain" description="Fungal-type protein kinase" evidence="2">
    <location>
        <begin position="79"/>
        <end position="120"/>
    </location>
</feature>
<sequence length="365" mass="40134">MAEPTTITHSATPTSPIEQSSQVEYESSNFVPIVPVNSKDAPTSLSLVSDLTKEDDIVLTMGPASVENNPRHTIDTSPLHHTGTWSWMAAQLVMAGAGQPVVHDPTHDLESFIYVLVSICILLNRPYKPKCNSNLVQCFNKYFNTFEPSMLKTITIQSDLTWKPFILQHISDYFKPLLNLLAHLHSAIIVPLSADDHSNVSRKTPFTHNMFIATIIQTLSELGPDVWTAVNQASNDDHVGLEMEIEGDDSLKLADVASEVNPSPDDSADESSNESIFLSNLPFMLPRPIPHQHSAGPGFYSMDSGVALGHTRQETGEDLDPLEIPNKCQHSSSRGDSSIHHMSSPIHGISVLHDQRGYSTRSIMP</sequence>
<organism evidence="3 4">
    <name type="scientific">Scleroderma citrinum Foug A</name>
    <dbReference type="NCBI Taxonomy" id="1036808"/>
    <lineage>
        <taxon>Eukaryota</taxon>
        <taxon>Fungi</taxon>
        <taxon>Dikarya</taxon>
        <taxon>Basidiomycota</taxon>
        <taxon>Agaricomycotina</taxon>
        <taxon>Agaricomycetes</taxon>
        <taxon>Agaricomycetidae</taxon>
        <taxon>Boletales</taxon>
        <taxon>Sclerodermatineae</taxon>
        <taxon>Sclerodermataceae</taxon>
        <taxon>Scleroderma</taxon>
    </lineage>
</organism>
<reference evidence="3 4" key="1">
    <citation type="submission" date="2014-04" db="EMBL/GenBank/DDBJ databases">
        <authorList>
            <consortium name="DOE Joint Genome Institute"/>
            <person name="Kuo A."/>
            <person name="Kohler A."/>
            <person name="Nagy L.G."/>
            <person name="Floudas D."/>
            <person name="Copeland A."/>
            <person name="Barry K.W."/>
            <person name="Cichocki N."/>
            <person name="Veneault-Fourrey C."/>
            <person name="LaButti K."/>
            <person name="Lindquist E.A."/>
            <person name="Lipzen A."/>
            <person name="Lundell T."/>
            <person name="Morin E."/>
            <person name="Murat C."/>
            <person name="Sun H."/>
            <person name="Tunlid A."/>
            <person name="Henrissat B."/>
            <person name="Grigoriev I.V."/>
            <person name="Hibbett D.S."/>
            <person name="Martin F."/>
            <person name="Nordberg H.P."/>
            <person name="Cantor M.N."/>
            <person name="Hua S.X."/>
        </authorList>
    </citation>
    <scope>NUCLEOTIDE SEQUENCE [LARGE SCALE GENOMIC DNA]</scope>
    <source>
        <strain evidence="3 4">Foug A</strain>
    </source>
</reference>
<protein>
    <recommendedName>
        <fullName evidence="2">Fungal-type protein kinase domain-containing protein</fullName>
    </recommendedName>
</protein>
<evidence type="ECO:0000256" key="1">
    <source>
        <dbReference type="SAM" id="MobiDB-lite"/>
    </source>
</evidence>
<evidence type="ECO:0000259" key="2">
    <source>
        <dbReference type="Pfam" id="PF17667"/>
    </source>
</evidence>
<proteinExistence type="predicted"/>
<keyword evidence="4" id="KW-1185">Reference proteome</keyword>
<dbReference type="InParanoid" id="A0A0C3A630"/>
<gene>
    <name evidence="3" type="ORF">SCLCIDRAFT_26818</name>
</gene>
<reference evidence="4" key="2">
    <citation type="submission" date="2015-01" db="EMBL/GenBank/DDBJ databases">
        <title>Evolutionary Origins and Diversification of the Mycorrhizal Mutualists.</title>
        <authorList>
            <consortium name="DOE Joint Genome Institute"/>
            <consortium name="Mycorrhizal Genomics Consortium"/>
            <person name="Kohler A."/>
            <person name="Kuo A."/>
            <person name="Nagy L.G."/>
            <person name="Floudas D."/>
            <person name="Copeland A."/>
            <person name="Barry K.W."/>
            <person name="Cichocki N."/>
            <person name="Veneault-Fourrey C."/>
            <person name="LaButti K."/>
            <person name="Lindquist E.A."/>
            <person name="Lipzen A."/>
            <person name="Lundell T."/>
            <person name="Morin E."/>
            <person name="Murat C."/>
            <person name="Riley R."/>
            <person name="Ohm R."/>
            <person name="Sun H."/>
            <person name="Tunlid A."/>
            <person name="Henrissat B."/>
            <person name="Grigoriev I.V."/>
            <person name="Hibbett D.S."/>
            <person name="Martin F."/>
        </authorList>
    </citation>
    <scope>NUCLEOTIDE SEQUENCE [LARGE SCALE GENOMIC DNA]</scope>
    <source>
        <strain evidence="4">Foug A</strain>
    </source>
</reference>
<feature type="region of interest" description="Disordered" evidence="1">
    <location>
        <begin position="317"/>
        <end position="365"/>
    </location>
</feature>
<dbReference type="Pfam" id="PF17667">
    <property type="entry name" value="Pkinase_fungal"/>
    <property type="match status" value="1"/>
</dbReference>
<evidence type="ECO:0000313" key="3">
    <source>
        <dbReference type="EMBL" id="KIM60172.1"/>
    </source>
</evidence>
<evidence type="ECO:0000313" key="4">
    <source>
        <dbReference type="Proteomes" id="UP000053989"/>
    </source>
</evidence>
<dbReference type="EMBL" id="KN822065">
    <property type="protein sequence ID" value="KIM60172.1"/>
    <property type="molecule type" value="Genomic_DNA"/>
</dbReference>
<dbReference type="InterPro" id="IPR040976">
    <property type="entry name" value="Pkinase_fungal"/>
</dbReference>
<dbReference type="HOGENOM" id="CLU_759023_0_0_1"/>
<dbReference type="OrthoDB" id="2692204at2759"/>
<name>A0A0C3A630_9AGAM</name>
<dbReference type="Proteomes" id="UP000053989">
    <property type="component" value="Unassembled WGS sequence"/>
</dbReference>
<accession>A0A0C3A630</accession>